<reference evidence="10" key="2">
    <citation type="submission" date="2021-04" db="EMBL/GenBank/DDBJ databases">
        <authorList>
            <person name="Gilroy R."/>
        </authorList>
    </citation>
    <scope>NUCLEOTIDE SEQUENCE</scope>
    <source>
        <strain evidence="10">ChiSxjej5B17-1746</strain>
    </source>
</reference>
<comment type="catalytic activity">
    <reaction evidence="8">
        <text>ATP + H2O + cellular proteinSide 1 = ADP + phosphate + cellular proteinSide 2.</text>
        <dbReference type="EC" id="7.4.2.8"/>
    </reaction>
</comment>
<keyword evidence="5" id="KW-0653">Protein transport</keyword>
<feature type="domain" description="Bacterial type II secretion system protein E" evidence="9">
    <location>
        <begin position="351"/>
        <end position="365"/>
    </location>
</feature>
<accession>A0A9D1QZ13</accession>
<keyword evidence="2" id="KW-0813">Transport</keyword>
<dbReference type="FunFam" id="3.40.50.300:FF:000398">
    <property type="entry name" value="Type IV pilus assembly ATPase PilB"/>
    <property type="match status" value="1"/>
</dbReference>
<dbReference type="PANTHER" id="PTHR30258">
    <property type="entry name" value="TYPE II SECRETION SYSTEM PROTEIN GSPE-RELATED"/>
    <property type="match status" value="1"/>
</dbReference>
<dbReference type="Proteomes" id="UP000824264">
    <property type="component" value="Unassembled WGS sequence"/>
</dbReference>
<evidence type="ECO:0000259" key="9">
    <source>
        <dbReference type="PROSITE" id="PS00662"/>
    </source>
</evidence>
<dbReference type="Gene3D" id="3.40.50.300">
    <property type="entry name" value="P-loop containing nucleotide triphosphate hydrolases"/>
    <property type="match status" value="1"/>
</dbReference>
<evidence type="ECO:0000256" key="8">
    <source>
        <dbReference type="ARBA" id="ARBA00034006"/>
    </source>
</evidence>
<dbReference type="AlphaFoldDB" id="A0A9D1QZ13"/>
<dbReference type="SUPFAM" id="SSF52540">
    <property type="entry name" value="P-loop containing nucleoside triphosphate hydrolases"/>
    <property type="match status" value="1"/>
</dbReference>
<dbReference type="GO" id="GO:0015627">
    <property type="term" value="C:type II protein secretion system complex"/>
    <property type="evidence" value="ECO:0007669"/>
    <property type="project" value="InterPro"/>
</dbReference>
<dbReference type="SMART" id="SM00382">
    <property type="entry name" value="AAA"/>
    <property type="match status" value="1"/>
</dbReference>
<evidence type="ECO:0000313" key="11">
    <source>
        <dbReference type="Proteomes" id="UP000824264"/>
    </source>
</evidence>
<reference evidence="10" key="1">
    <citation type="journal article" date="2021" name="PeerJ">
        <title>Extensive microbial diversity within the chicken gut microbiome revealed by metagenomics and culture.</title>
        <authorList>
            <person name="Gilroy R."/>
            <person name="Ravi A."/>
            <person name="Getino M."/>
            <person name="Pursley I."/>
            <person name="Horton D.L."/>
            <person name="Alikhan N.F."/>
            <person name="Baker D."/>
            <person name="Gharbi K."/>
            <person name="Hall N."/>
            <person name="Watson M."/>
            <person name="Adriaenssens E.M."/>
            <person name="Foster-Nyarko E."/>
            <person name="Jarju S."/>
            <person name="Secka A."/>
            <person name="Antonio M."/>
            <person name="Oren A."/>
            <person name="Chaudhuri R.R."/>
            <person name="La Ragione R."/>
            <person name="Hildebrand F."/>
            <person name="Pallen M.J."/>
        </authorList>
    </citation>
    <scope>NUCLEOTIDE SEQUENCE</scope>
    <source>
        <strain evidence="10">ChiSxjej5B17-1746</strain>
    </source>
</reference>
<comment type="caution">
    <text evidence="10">The sequence shown here is derived from an EMBL/GenBank/DDBJ whole genome shotgun (WGS) entry which is preliminary data.</text>
</comment>
<evidence type="ECO:0000256" key="3">
    <source>
        <dbReference type="ARBA" id="ARBA00022741"/>
    </source>
</evidence>
<evidence type="ECO:0000256" key="4">
    <source>
        <dbReference type="ARBA" id="ARBA00022840"/>
    </source>
</evidence>
<proteinExistence type="inferred from homology"/>
<feature type="non-terminal residue" evidence="10">
    <location>
        <position position="1"/>
    </location>
</feature>
<dbReference type="Gene3D" id="3.30.300.160">
    <property type="entry name" value="Type II secretion system, protein E, N-terminal domain"/>
    <property type="match status" value="1"/>
</dbReference>
<keyword evidence="6" id="KW-1278">Translocase</keyword>
<evidence type="ECO:0000313" key="10">
    <source>
        <dbReference type="EMBL" id="HIW77972.1"/>
    </source>
</evidence>
<dbReference type="Pfam" id="PF05157">
    <property type="entry name" value="MshEN"/>
    <property type="match status" value="1"/>
</dbReference>
<keyword evidence="4" id="KW-0067">ATP-binding</keyword>
<dbReference type="GO" id="GO:0005524">
    <property type="term" value="F:ATP binding"/>
    <property type="evidence" value="ECO:0007669"/>
    <property type="project" value="UniProtKB-KW"/>
</dbReference>
<dbReference type="InterPro" id="IPR001482">
    <property type="entry name" value="T2SS/T4SS_dom"/>
</dbReference>
<sequence length="534" mass="58259">EAERIDEARYLETTAAIHAMSYEPRLAKLTDQEGTGWTTDPELVCRAPLLWLRKHVVVPVRDREGVLVLAASQPSGWLLAQELGLLLGERLARPVLAPTADVLDIINRVFGESTRGDGSVSDVLGDSVNAIDEFNEDAVEDLLEDSSEAPFIRLVNMILAQAVRAGASDIHIEPYRDVSRVRFRLDGVLYERHTLNKAHHAAVVSRIKVMAKLNIAEKRLPQDGRIAISLGGRQAGLRVSTLPTSFGERVVLRLLEKSERVLSLSELGLGEEDLRLMHSLVGITHGIVLVTGPTGSGKTTTLYAVLQELTAPDKNILTIEDPVEYELEGVGQIQVNPKIGLTFADGLRSIVRQDPDVILIGEIRDAETAAIAVQSALTGHLVFSTLHTNDAPGAVTRLFDMGVEPFLLSSVLRAVVAQRLVRMLCPHCREAYLPDAQELEKLGAARSAYVPGQPLYRPRGCPECLDTGYRGRMAIYEIMPMSDALKRLVVDKADANVLGACALQEGMRNLRHDGMLKVVAGLTSLTEVARVTNA</sequence>
<dbReference type="NCBIfam" id="TIGR02533">
    <property type="entry name" value="type_II_gspE"/>
    <property type="match status" value="1"/>
</dbReference>
<dbReference type="FunFam" id="3.30.450.90:FF:000001">
    <property type="entry name" value="Type II secretion system ATPase GspE"/>
    <property type="match status" value="1"/>
</dbReference>
<evidence type="ECO:0000256" key="1">
    <source>
        <dbReference type="ARBA" id="ARBA00006611"/>
    </source>
</evidence>
<evidence type="ECO:0000256" key="7">
    <source>
        <dbReference type="ARBA" id="ARBA00024382"/>
    </source>
</evidence>
<comment type="similarity">
    <text evidence="1">Belongs to the GSP E family.</text>
</comment>
<dbReference type="GO" id="GO:0005886">
    <property type="term" value="C:plasma membrane"/>
    <property type="evidence" value="ECO:0007669"/>
    <property type="project" value="TreeGrafter"/>
</dbReference>
<dbReference type="GO" id="GO:0016887">
    <property type="term" value="F:ATP hydrolysis activity"/>
    <property type="evidence" value="ECO:0007669"/>
    <property type="project" value="TreeGrafter"/>
</dbReference>
<dbReference type="InterPro" id="IPR027417">
    <property type="entry name" value="P-loop_NTPase"/>
</dbReference>
<dbReference type="GO" id="GO:0008564">
    <property type="term" value="F:protein-exporting ATPase activity"/>
    <property type="evidence" value="ECO:0007669"/>
    <property type="project" value="UniProtKB-EC"/>
</dbReference>
<dbReference type="EMBL" id="DXGI01000088">
    <property type="protein sequence ID" value="HIW77972.1"/>
    <property type="molecule type" value="Genomic_DNA"/>
</dbReference>
<dbReference type="EC" id="7.4.2.8" evidence="7"/>
<dbReference type="PANTHER" id="PTHR30258:SF2">
    <property type="entry name" value="COMG OPERON PROTEIN 1"/>
    <property type="match status" value="1"/>
</dbReference>
<dbReference type="SUPFAM" id="SSF160246">
    <property type="entry name" value="EspE N-terminal domain-like"/>
    <property type="match status" value="1"/>
</dbReference>
<keyword evidence="3" id="KW-0547">Nucleotide-binding</keyword>
<evidence type="ECO:0000256" key="6">
    <source>
        <dbReference type="ARBA" id="ARBA00022967"/>
    </source>
</evidence>
<dbReference type="InterPro" id="IPR003593">
    <property type="entry name" value="AAA+_ATPase"/>
</dbReference>
<dbReference type="PROSITE" id="PS00662">
    <property type="entry name" value="T2SP_E"/>
    <property type="match status" value="1"/>
</dbReference>
<dbReference type="CDD" id="cd01129">
    <property type="entry name" value="PulE-GspE-like"/>
    <property type="match status" value="1"/>
</dbReference>
<dbReference type="Gene3D" id="3.30.450.90">
    <property type="match status" value="1"/>
</dbReference>
<dbReference type="GO" id="GO:0015628">
    <property type="term" value="P:protein secretion by the type II secretion system"/>
    <property type="evidence" value="ECO:0007669"/>
    <property type="project" value="InterPro"/>
</dbReference>
<organism evidence="10 11">
    <name type="scientific">Candidatus Bilophila faecipullorum</name>
    <dbReference type="NCBI Taxonomy" id="2838482"/>
    <lineage>
        <taxon>Bacteria</taxon>
        <taxon>Pseudomonadati</taxon>
        <taxon>Thermodesulfobacteriota</taxon>
        <taxon>Desulfovibrionia</taxon>
        <taxon>Desulfovibrionales</taxon>
        <taxon>Desulfovibrionaceae</taxon>
        <taxon>Bilophila</taxon>
    </lineage>
</organism>
<gene>
    <name evidence="10" type="primary">gspE</name>
    <name evidence="10" type="ORF">H9874_02345</name>
</gene>
<dbReference type="InterPro" id="IPR013369">
    <property type="entry name" value="T2SS_GspE"/>
</dbReference>
<dbReference type="InterPro" id="IPR037257">
    <property type="entry name" value="T2SS_E_N_sf"/>
</dbReference>
<dbReference type="Pfam" id="PF00437">
    <property type="entry name" value="T2SSE"/>
    <property type="match status" value="1"/>
</dbReference>
<protein>
    <recommendedName>
        <fullName evidence="7">protein-secreting ATPase</fullName>
        <ecNumber evidence="7">7.4.2.8</ecNumber>
    </recommendedName>
</protein>
<name>A0A9D1QZ13_9BACT</name>
<evidence type="ECO:0000256" key="2">
    <source>
        <dbReference type="ARBA" id="ARBA00022448"/>
    </source>
</evidence>
<evidence type="ECO:0000256" key="5">
    <source>
        <dbReference type="ARBA" id="ARBA00022927"/>
    </source>
</evidence>
<dbReference type="InterPro" id="IPR007831">
    <property type="entry name" value="T2SS_GspE_N"/>
</dbReference>